<dbReference type="EMBL" id="RKQN01000002">
    <property type="protein sequence ID" value="RPE80181.1"/>
    <property type="molecule type" value="Genomic_DNA"/>
</dbReference>
<keyword evidence="7" id="KW-1185">Reference proteome</keyword>
<sequence>MSTVPTPDSRVALVTGATRGIGFETVRQLARAGVHTLLAGRDRAKAVEAALRLQGEGLPVEAIALDVTRAESIAAAADEVARRHGRLDILVNNAGIIAEDPRAAAPSQQPLQAWRETFETNLFGVVAVTRALLPLLRRAPAARIVNVSSLLGSLAAHSDPASPVHGFKAVPAYSASKSALNSWTVHLAHELRDTPVKVNAVHPGYVRTDMNAGAGELDVATGAKTSVEMALLGGDGPSGGFVHLGETLPW</sequence>
<dbReference type="InterPro" id="IPR020904">
    <property type="entry name" value="Sc_DH/Rdtase_CS"/>
</dbReference>
<proteinExistence type="inferred from homology"/>
<organism evidence="6 7">
    <name type="scientific">Vulcaniibacterium tengchongense</name>
    <dbReference type="NCBI Taxonomy" id="1273429"/>
    <lineage>
        <taxon>Bacteria</taxon>
        <taxon>Pseudomonadati</taxon>
        <taxon>Pseudomonadota</taxon>
        <taxon>Gammaproteobacteria</taxon>
        <taxon>Lysobacterales</taxon>
        <taxon>Lysobacteraceae</taxon>
        <taxon>Vulcaniibacterium</taxon>
    </lineage>
</organism>
<name>A0A3N4VLP9_9GAMM</name>
<dbReference type="InterPro" id="IPR036291">
    <property type="entry name" value="NAD(P)-bd_dom_sf"/>
</dbReference>
<dbReference type="SMART" id="SM00822">
    <property type="entry name" value="PKS_KR"/>
    <property type="match status" value="1"/>
</dbReference>
<evidence type="ECO:0000259" key="5">
    <source>
        <dbReference type="SMART" id="SM00822"/>
    </source>
</evidence>
<evidence type="ECO:0000313" key="7">
    <source>
        <dbReference type="Proteomes" id="UP000269708"/>
    </source>
</evidence>
<dbReference type="PANTHER" id="PTHR43490">
    <property type="entry name" value="(+)-NEOMENTHOL DEHYDROGENASE"/>
    <property type="match status" value="1"/>
</dbReference>
<keyword evidence="2" id="KW-0521">NADP</keyword>
<evidence type="ECO:0000256" key="3">
    <source>
        <dbReference type="ARBA" id="ARBA00023002"/>
    </source>
</evidence>
<dbReference type="InterPro" id="IPR045313">
    <property type="entry name" value="CBR1-like"/>
</dbReference>
<dbReference type="PROSITE" id="PS00061">
    <property type="entry name" value="ADH_SHORT"/>
    <property type="match status" value="1"/>
</dbReference>
<dbReference type="PRINTS" id="PR00081">
    <property type="entry name" value="GDHRDH"/>
</dbReference>
<comment type="similarity">
    <text evidence="1 4">Belongs to the short-chain dehydrogenases/reductases (SDR) family.</text>
</comment>
<dbReference type="Proteomes" id="UP000269708">
    <property type="component" value="Unassembled WGS sequence"/>
</dbReference>
<dbReference type="AlphaFoldDB" id="A0A3N4VLP9"/>
<dbReference type="InterPro" id="IPR002347">
    <property type="entry name" value="SDR_fam"/>
</dbReference>
<dbReference type="InterPro" id="IPR057326">
    <property type="entry name" value="KR_dom"/>
</dbReference>
<evidence type="ECO:0000256" key="1">
    <source>
        <dbReference type="ARBA" id="ARBA00006484"/>
    </source>
</evidence>
<accession>A0A3N4VLP9</accession>
<comment type="caution">
    <text evidence="6">The sequence shown here is derived from an EMBL/GenBank/DDBJ whole genome shotgun (WGS) entry which is preliminary data.</text>
</comment>
<gene>
    <name evidence="6" type="ORF">EDC50_2013</name>
</gene>
<feature type="domain" description="Ketoreductase" evidence="5">
    <location>
        <begin position="10"/>
        <end position="209"/>
    </location>
</feature>
<dbReference type="PRINTS" id="PR00080">
    <property type="entry name" value="SDRFAMILY"/>
</dbReference>
<evidence type="ECO:0000256" key="4">
    <source>
        <dbReference type="RuleBase" id="RU000363"/>
    </source>
</evidence>
<dbReference type="RefSeq" id="WP_123770326.1">
    <property type="nucleotide sequence ID" value="NZ_RKQN01000002.1"/>
</dbReference>
<keyword evidence="3" id="KW-0560">Oxidoreductase</keyword>
<evidence type="ECO:0000256" key="2">
    <source>
        <dbReference type="ARBA" id="ARBA00022857"/>
    </source>
</evidence>
<protein>
    <submittedName>
        <fullName evidence="6">Short-subunit dehydrogenase</fullName>
    </submittedName>
</protein>
<dbReference type="Pfam" id="PF00106">
    <property type="entry name" value="adh_short"/>
    <property type="match status" value="1"/>
</dbReference>
<evidence type="ECO:0000313" key="6">
    <source>
        <dbReference type="EMBL" id="RPE80181.1"/>
    </source>
</evidence>
<dbReference type="OrthoDB" id="5786478at2"/>
<dbReference type="SUPFAM" id="SSF51735">
    <property type="entry name" value="NAD(P)-binding Rossmann-fold domains"/>
    <property type="match status" value="1"/>
</dbReference>
<reference evidence="6 7" key="1">
    <citation type="submission" date="2018-11" db="EMBL/GenBank/DDBJ databases">
        <title>Genomic Encyclopedia of Type Strains, Phase IV (KMG-IV): sequencing the most valuable type-strain genomes for metagenomic binning, comparative biology and taxonomic classification.</title>
        <authorList>
            <person name="Goeker M."/>
        </authorList>
    </citation>
    <scope>NUCLEOTIDE SEQUENCE [LARGE SCALE GENOMIC DNA]</scope>
    <source>
        <strain evidence="6 7">DSM 25623</strain>
    </source>
</reference>
<dbReference type="Gene3D" id="3.40.50.720">
    <property type="entry name" value="NAD(P)-binding Rossmann-like Domain"/>
    <property type="match status" value="1"/>
</dbReference>
<dbReference type="GO" id="GO:0016616">
    <property type="term" value="F:oxidoreductase activity, acting on the CH-OH group of donors, NAD or NADP as acceptor"/>
    <property type="evidence" value="ECO:0007669"/>
    <property type="project" value="InterPro"/>
</dbReference>
<dbReference type="CDD" id="cd05324">
    <property type="entry name" value="carb_red_PTCR-like_SDR_c"/>
    <property type="match status" value="1"/>
</dbReference>
<dbReference type="PANTHER" id="PTHR43490:SF99">
    <property type="entry name" value="SHORT-CHAIN DEHYDROGENASE_REDUCTASE"/>
    <property type="match status" value="1"/>
</dbReference>